<accession>A0A822Y0H2</accession>
<dbReference type="PANTHER" id="PTHR36016:SF10">
    <property type="entry name" value="CLAVATA3_ESR (CLE)-RELATED PROTEIN 6-LIKE"/>
    <property type="match status" value="1"/>
</dbReference>
<evidence type="ECO:0000313" key="10">
    <source>
        <dbReference type="EMBL" id="DAD24769.1"/>
    </source>
</evidence>
<gene>
    <name evidence="10" type="ORF">HUJ06_026233</name>
</gene>
<evidence type="ECO:0000256" key="3">
    <source>
        <dbReference type="ARBA" id="ARBA00022525"/>
    </source>
</evidence>
<evidence type="ECO:0000256" key="6">
    <source>
        <dbReference type="ARBA" id="ARBA00023180"/>
    </source>
</evidence>
<evidence type="ECO:0000256" key="5">
    <source>
        <dbReference type="ARBA" id="ARBA00022782"/>
    </source>
</evidence>
<dbReference type="GO" id="GO:0030154">
    <property type="term" value="P:cell differentiation"/>
    <property type="evidence" value="ECO:0007669"/>
    <property type="project" value="UniProtKB-KW"/>
</dbReference>
<evidence type="ECO:0000313" key="11">
    <source>
        <dbReference type="Proteomes" id="UP000607653"/>
    </source>
</evidence>
<comment type="caution">
    <text evidence="10">The sequence shown here is derived from an EMBL/GenBank/DDBJ whole genome shotgun (WGS) entry which is preliminary data.</text>
</comment>
<evidence type="ECO:0000256" key="7">
    <source>
        <dbReference type="ARBA" id="ARBA00023278"/>
    </source>
</evidence>
<name>A0A822Y0H2_NELNU</name>
<sequence>MASSIVRSVLMLLSVVLLILSVESDARVHPGFLNIQKKEINSRVGLRGLMETLPRRTMTDNDIMRLSPGGPNPEHHKGPPSLF</sequence>
<dbReference type="AlphaFoldDB" id="A0A822Y0H2"/>
<keyword evidence="7" id="KW-0379">Hydroxylation</keyword>
<evidence type="ECO:0000256" key="9">
    <source>
        <dbReference type="SAM" id="SignalP"/>
    </source>
</evidence>
<keyword evidence="5" id="KW-0221">Differentiation</keyword>
<dbReference type="PANTHER" id="PTHR36016">
    <property type="entry name" value="CLAVATA3/ESR (CLE)-RELATED PROTEIN 7"/>
    <property type="match status" value="1"/>
</dbReference>
<reference evidence="10 11" key="1">
    <citation type="journal article" date="2020" name="Mol. Biol. Evol.">
        <title>Distinct Expression and Methylation Patterns for Genes with Different Fates following a Single Whole-Genome Duplication in Flowering Plants.</title>
        <authorList>
            <person name="Shi T."/>
            <person name="Rahmani R.S."/>
            <person name="Gugger P.F."/>
            <person name="Wang M."/>
            <person name="Li H."/>
            <person name="Zhang Y."/>
            <person name="Li Z."/>
            <person name="Wang Q."/>
            <person name="Van de Peer Y."/>
            <person name="Marchal K."/>
            <person name="Chen J."/>
        </authorList>
    </citation>
    <scope>NUCLEOTIDE SEQUENCE [LARGE SCALE GENOMIC DNA]</scope>
    <source>
        <tissue evidence="10">Leaf</tissue>
    </source>
</reference>
<evidence type="ECO:0000256" key="2">
    <source>
        <dbReference type="ARBA" id="ARBA00005416"/>
    </source>
</evidence>
<organism evidence="10 11">
    <name type="scientific">Nelumbo nucifera</name>
    <name type="common">Sacred lotus</name>
    <dbReference type="NCBI Taxonomy" id="4432"/>
    <lineage>
        <taxon>Eukaryota</taxon>
        <taxon>Viridiplantae</taxon>
        <taxon>Streptophyta</taxon>
        <taxon>Embryophyta</taxon>
        <taxon>Tracheophyta</taxon>
        <taxon>Spermatophyta</taxon>
        <taxon>Magnoliopsida</taxon>
        <taxon>Proteales</taxon>
        <taxon>Nelumbonaceae</taxon>
        <taxon>Nelumbo</taxon>
    </lineage>
</organism>
<feature type="signal peptide" evidence="9">
    <location>
        <begin position="1"/>
        <end position="26"/>
    </location>
</feature>
<keyword evidence="3" id="KW-0964">Secreted</keyword>
<evidence type="ECO:0000256" key="4">
    <source>
        <dbReference type="ARBA" id="ARBA00022729"/>
    </source>
</evidence>
<dbReference type="EMBL" id="DUZY01000001">
    <property type="protein sequence ID" value="DAD24769.1"/>
    <property type="molecule type" value="Genomic_DNA"/>
</dbReference>
<keyword evidence="6" id="KW-0325">Glycoprotein</keyword>
<comment type="similarity">
    <text evidence="2">Belongs to the CLV3/ESR signal peptide family.</text>
</comment>
<feature type="region of interest" description="Disordered" evidence="8">
    <location>
        <begin position="61"/>
        <end position="83"/>
    </location>
</feature>
<keyword evidence="4 9" id="KW-0732">Signal</keyword>
<protein>
    <submittedName>
        <fullName evidence="10">Uncharacterized protein</fullName>
    </submittedName>
</protein>
<proteinExistence type="inferred from homology"/>
<evidence type="ECO:0000256" key="8">
    <source>
        <dbReference type="SAM" id="MobiDB-lite"/>
    </source>
</evidence>
<evidence type="ECO:0000256" key="1">
    <source>
        <dbReference type="ARBA" id="ARBA00004239"/>
    </source>
</evidence>
<feature type="chain" id="PRO_5032890541" evidence="9">
    <location>
        <begin position="27"/>
        <end position="83"/>
    </location>
</feature>
<dbReference type="Proteomes" id="UP000607653">
    <property type="component" value="Unassembled WGS sequence"/>
</dbReference>
<dbReference type="InterPro" id="IPR039617">
    <property type="entry name" value="CLAVATA3-CLE"/>
</dbReference>
<comment type="subcellular location">
    <subcellularLocation>
        <location evidence="1">Secreted</location>
        <location evidence="1">Extracellular space</location>
    </subcellularLocation>
</comment>
<dbReference type="GO" id="GO:0005576">
    <property type="term" value="C:extracellular region"/>
    <property type="evidence" value="ECO:0007669"/>
    <property type="project" value="UniProtKB-SubCell"/>
</dbReference>
<keyword evidence="11" id="KW-1185">Reference proteome</keyword>